<feature type="region of interest" description="Disordered" evidence="1">
    <location>
        <begin position="1"/>
        <end position="53"/>
    </location>
</feature>
<dbReference type="Proteomes" id="UP000199377">
    <property type="component" value="Unassembled WGS sequence"/>
</dbReference>
<proteinExistence type="predicted"/>
<evidence type="ECO:0000256" key="1">
    <source>
        <dbReference type="SAM" id="MobiDB-lite"/>
    </source>
</evidence>
<name>A0A1I3FVV3_9RHOB</name>
<accession>A0A1I3FVV3</accession>
<feature type="transmembrane region" description="Helical" evidence="2">
    <location>
        <begin position="65"/>
        <end position="86"/>
    </location>
</feature>
<keyword evidence="4" id="KW-1185">Reference proteome</keyword>
<protein>
    <submittedName>
        <fullName evidence="3">Uncharacterized protein</fullName>
    </submittedName>
</protein>
<reference evidence="3 4" key="1">
    <citation type="submission" date="2016-10" db="EMBL/GenBank/DDBJ databases">
        <authorList>
            <person name="de Groot N.N."/>
        </authorList>
    </citation>
    <scope>NUCLEOTIDE SEQUENCE [LARGE SCALE GENOMIC DNA]</scope>
    <source>
        <strain evidence="3 4">CGMCC 1.11030</strain>
    </source>
</reference>
<keyword evidence="2" id="KW-0812">Transmembrane</keyword>
<evidence type="ECO:0000313" key="4">
    <source>
        <dbReference type="Proteomes" id="UP000199377"/>
    </source>
</evidence>
<gene>
    <name evidence="3" type="ORF">SAMN05216258_104544</name>
</gene>
<dbReference type="STRING" id="1114924.SAMN05216258_104544"/>
<organism evidence="3 4">
    <name type="scientific">Albimonas pacifica</name>
    <dbReference type="NCBI Taxonomy" id="1114924"/>
    <lineage>
        <taxon>Bacteria</taxon>
        <taxon>Pseudomonadati</taxon>
        <taxon>Pseudomonadota</taxon>
        <taxon>Alphaproteobacteria</taxon>
        <taxon>Rhodobacterales</taxon>
        <taxon>Paracoccaceae</taxon>
        <taxon>Albimonas</taxon>
    </lineage>
</organism>
<dbReference type="EMBL" id="FOQH01000004">
    <property type="protein sequence ID" value="SFI15202.1"/>
    <property type="molecule type" value="Genomic_DNA"/>
</dbReference>
<keyword evidence="2" id="KW-1133">Transmembrane helix</keyword>
<evidence type="ECO:0000313" key="3">
    <source>
        <dbReference type="EMBL" id="SFI15202.1"/>
    </source>
</evidence>
<keyword evidence="2" id="KW-0472">Membrane</keyword>
<sequence length="87" mass="9709">MPDPHDDRFGCAWGSATNGRSDPQPLARIALGQAAAPKPNPWKQPCKRRTHRSNRLPLRPSPWRWVFVAGVAFWIAVAALIAWGIWG</sequence>
<evidence type="ECO:0000256" key="2">
    <source>
        <dbReference type="SAM" id="Phobius"/>
    </source>
</evidence>
<dbReference type="AlphaFoldDB" id="A0A1I3FVV3"/>